<evidence type="ECO:0000313" key="2">
    <source>
        <dbReference type="EMBL" id="CCG42037.1"/>
    </source>
</evidence>
<evidence type="ECO:0000256" key="1">
    <source>
        <dbReference type="SAM" id="MobiDB-lite"/>
    </source>
</evidence>
<organism evidence="2 3">
    <name type="scientific">Magnetospirillum molischianum DSM 120</name>
    <dbReference type="NCBI Taxonomy" id="1150626"/>
    <lineage>
        <taxon>Bacteria</taxon>
        <taxon>Pseudomonadati</taxon>
        <taxon>Pseudomonadota</taxon>
        <taxon>Alphaproteobacteria</taxon>
        <taxon>Rhodospirillales</taxon>
        <taxon>Rhodospirillaceae</taxon>
        <taxon>Magnetospirillum</taxon>
    </lineage>
</organism>
<dbReference type="Proteomes" id="UP000004169">
    <property type="component" value="Unassembled WGS sequence"/>
</dbReference>
<dbReference type="EMBL" id="CAHP01000026">
    <property type="protein sequence ID" value="CCG42037.1"/>
    <property type="molecule type" value="Genomic_DNA"/>
</dbReference>
<protein>
    <submittedName>
        <fullName evidence="2">Uncharacterized protein</fullName>
    </submittedName>
</protein>
<comment type="caution">
    <text evidence="2">The sequence shown here is derived from an EMBL/GenBank/DDBJ whole genome shotgun (WGS) entry which is preliminary data.</text>
</comment>
<sequence>MVGSFRPKLDGISRLPRQKKRERAVGDPLGCRSVNGLKLLGQATGPEWTARPTGKGLGQ</sequence>
<reference evidence="2 3" key="1">
    <citation type="journal article" date="2012" name="J. Bacteriol.">
        <title>Draft Genome Sequence of the Purple Photosynthetic Bacterium Phaeospirillum molischianum DSM120, a Particularly Versatile Bacterium.</title>
        <authorList>
            <person name="Duquesne K."/>
            <person name="Prima V."/>
            <person name="Ji B."/>
            <person name="Rouy Z."/>
            <person name="Medigue C."/>
            <person name="Talla E."/>
            <person name="Sturgis J.N."/>
        </authorList>
    </citation>
    <scope>NUCLEOTIDE SEQUENCE [LARGE SCALE GENOMIC DNA]</scope>
    <source>
        <strain evidence="3">DSM120</strain>
    </source>
</reference>
<dbReference type="AlphaFoldDB" id="H8FUJ9"/>
<name>H8FUJ9_MAGML</name>
<evidence type="ECO:0000313" key="3">
    <source>
        <dbReference type="Proteomes" id="UP000004169"/>
    </source>
</evidence>
<proteinExistence type="predicted"/>
<dbReference type="STRING" id="1150626.PHAMO_320006"/>
<feature type="region of interest" description="Disordered" evidence="1">
    <location>
        <begin position="1"/>
        <end position="28"/>
    </location>
</feature>
<accession>H8FUJ9</accession>
<keyword evidence="3" id="KW-1185">Reference proteome</keyword>
<gene>
    <name evidence="2" type="ORF">PHAMO_320006</name>
</gene>